<feature type="domain" description="Solute-binding protein family 3/N-terminal" evidence="4">
    <location>
        <begin position="31"/>
        <end position="256"/>
    </location>
</feature>
<reference evidence="5 6" key="1">
    <citation type="journal article" date="2019" name="Biochem. Eng. J.">
        <title>Metabolic engineering of the marine bacteria Neptunomonas concharum for the production of acetoin and meso-2,3-butanediol from acetate.</title>
        <authorList>
            <person name="Li W."/>
            <person name="Pu N."/>
            <person name="Liu C.-X."/>
            <person name="Yuan Q.-P."/>
            <person name="Li Z.-J."/>
        </authorList>
    </citation>
    <scope>NUCLEOTIDE SEQUENCE [LARGE SCALE GENOMIC DNA]</scope>
    <source>
        <strain evidence="5 6">JCM17730</strain>
    </source>
</reference>
<gene>
    <name evidence="5" type="ORF">F0U83_10900</name>
</gene>
<name>A0A5P1RC27_9GAMM</name>
<feature type="chain" id="PRO_5025061772" evidence="3">
    <location>
        <begin position="25"/>
        <end position="265"/>
    </location>
</feature>
<accession>A0A5P1RC27</accession>
<dbReference type="Gene3D" id="3.40.190.10">
    <property type="entry name" value="Periplasmic binding protein-like II"/>
    <property type="match status" value="2"/>
</dbReference>
<evidence type="ECO:0000256" key="1">
    <source>
        <dbReference type="ARBA" id="ARBA00010333"/>
    </source>
</evidence>
<evidence type="ECO:0000313" key="5">
    <source>
        <dbReference type="EMBL" id="QEQ97178.1"/>
    </source>
</evidence>
<dbReference type="KEGG" id="ncu:F0U83_10900"/>
<dbReference type="InterPro" id="IPR001638">
    <property type="entry name" value="Solute-binding_3/MltF_N"/>
</dbReference>
<dbReference type="RefSeq" id="WP_138987513.1">
    <property type="nucleotide sequence ID" value="NZ_CP043869.1"/>
</dbReference>
<organism evidence="5 6">
    <name type="scientific">Neptunomonas concharum</name>
    <dbReference type="NCBI Taxonomy" id="1031538"/>
    <lineage>
        <taxon>Bacteria</taxon>
        <taxon>Pseudomonadati</taxon>
        <taxon>Pseudomonadota</taxon>
        <taxon>Gammaproteobacteria</taxon>
        <taxon>Oceanospirillales</taxon>
        <taxon>Oceanospirillaceae</taxon>
        <taxon>Neptunomonas</taxon>
    </lineage>
</organism>
<proteinExistence type="inferred from homology"/>
<feature type="signal peptide" evidence="3">
    <location>
        <begin position="1"/>
        <end position="24"/>
    </location>
</feature>
<protein>
    <submittedName>
        <fullName evidence="5">Transporter substrate-binding domain-containing protein</fullName>
    </submittedName>
</protein>
<evidence type="ECO:0000259" key="4">
    <source>
        <dbReference type="SMART" id="SM00062"/>
    </source>
</evidence>
<comment type="similarity">
    <text evidence="1">Belongs to the bacterial solute-binding protein 3 family.</text>
</comment>
<dbReference type="Pfam" id="PF00497">
    <property type="entry name" value="SBP_bac_3"/>
    <property type="match status" value="1"/>
</dbReference>
<dbReference type="Proteomes" id="UP000324760">
    <property type="component" value="Chromosome"/>
</dbReference>
<dbReference type="SUPFAM" id="SSF53850">
    <property type="entry name" value="Periplasmic binding protein-like II"/>
    <property type="match status" value="1"/>
</dbReference>
<dbReference type="AlphaFoldDB" id="A0A5P1RC27"/>
<evidence type="ECO:0000313" key="6">
    <source>
        <dbReference type="Proteomes" id="UP000324760"/>
    </source>
</evidence>
<evidence type="ECO:0000256" key="2">
    <source>
        <dbReference type="ARBA" id="ARBA00022729"/>
    </source>
</evidence>
<dbReference type="SMART" id="SM00062">
    <property type="entry name" value="PBPb"/>
    <property type="match status" value="1"/>
</dbReference>
<keyword evidence="2 3" id="KW-0732">Signal</keyword>
<keyword evidence="6" id="KW-1185">Reference proteome</keyword>
<dbReference type="OrthoDB" id="7677520at2"/>
<dbReference type="PANTHER" id="PTHR35936:SF6">
    <property type="entry name" value="AMINO ACID ABC TRANSPORTER SUBSTRATE-BINDING PAAT FAMILY PROTEIN"/>
    <property type="match status" value="1"/>
</dbReference>
<dbReference type="EMBL" id="CP043869">
    <property type="protein sequence ID" value="QEQ97178.1"/>
    <property type="molecule type" value="Genomic_DNA"/>
</dbReference>
<evidence type="ECO:0000256" key="3">
    <source>
        <dbReference type="SAM" id="SignalP"/>
    </source>
</evidence>
<dbReference type="PANTHER" id="PTHR35936">
    <property type="entry name" value="MEMBRANE-BOUND LYTIC MUREIN TRANSGLYCOSYLASE F"/>
    <property type="match status" value="1"/>
</dbReference>
<sequence length="265" mass="29893">MKCIVKSFLLMLVLVLGAKSVVLADEHQCKKITASGNSEYPPYLWKAENNTNLSGAISLLINDLSQDLGIEIELIYSGPWGRVQEEVAAGRVDMIAGAFFTIPRTNYMDYLYPEFQATKTAVWYNKQKPFVFSVWHDLKPYQGVTVINNSFGEAFDEFAKSNLAISKVASLQQALQMLSAQRVDYLIYEENPGQAYANRSGLQNLTTHPVSVTEENLYLTLSKKSKCNTPELKEKISDLLKTYQGQNRMENYLRSALGMWAKFDA</sequence>